<sequence>MKTYLLKNWKTTLAGVVSIAAIITATWLPQYADELATVVGLLVSLGLVAAKDGDKTGV</sequence>
<dbReference type="EMBL" id="LR796308">
    <property type="protein sequence ID" value="CAB4135948.1"/>
    <property type="molecule type" value="Genomic_DNA"/>
</dbReference>
<keyword evidence="1" id="KW-0472">Membrane</keyword>
<evidence type="ECO:0000313" key="4">
    <source>
        <dbReference type="EMBL" id="CAB4199908.1"/>
    </source>
</evidence>
<feature type="transmembrane region" description="Helical" evidence="1">
    <location>
        <begin position="12"/>
        <end position="29"/>
    </location>
</feature>
<gene>
    <name evidence="4" type="ORF">UFOVP1350_42</name>
    <name evidence="2" type="ORF">UFOVP301_39</name>
    <name evidence="3" type="ORF">UFOVP576_33</name>
</gene>
<dbReference type="EMBL" id="LR797293">
    <property type="protein sequence ID" value="CAB4199908.1"/>
    <property type="molecule type" value="Genomic_DNA"/>
</dbReference>
<keyword evidence="1" id="KW-1133">Transmembrane helix</keyword>
<name>A0A6J5LNJ7_9CAUD</name>
<evidence type="ECO:0000313" key="2">
    <source>
        <dbReference type="EMBL" id="CAB4135948.1"/>
    </source>
</evidence>
<evidence type="ECO:0000313" key="3">
    <source>
        <dbReference type="EMBL" id="CAB4150814.1"/>
    </source>
</evidence>
<reference evidence="2" key="1">
    <citation type="submission" date="2020-04" db="EMBL/GenBank/DDBJ databases">
        <authorList>
            <person name="Chiriac C."/>
            <person name="Salcher M."/>
            <person name="Ghai R."/>
            <person name="Kavagutti S V."/>
        </authorList>
    </citation>
    <scope>NUCLEOTIDE SEQUENCE</scope>
</reference>
<evidence type="ECO:0000256" key="1">
    <source>
        <dbReference type="SAM" id="Phobius"/>
    </source>
</evidence>
<protein>
    <submittedName>
        <fullName evidence="2">Uncharacterized protein</fullName>
    </submittedName>
</protein>
<dbReference type="EMBL" id="LR796550">
    <property type="protein sequence ID" value="CAB4150814.1"/>
    <property type="molecule type" value="Genomic_DNA"/>
</dbReference>
<keyword evidence="1" id="KW-0812">Transmembrane</keyword>
<proteinExistence type="predicted"/>
<organism evidence="2">
    <name type="scientific">uncultured Caudovirales phage</name>
    <dbReference type="NCBI Taxonomy" id="2100421"/>
    <lineage>
        <taxon>Viruses</taxon>
        <taxon>Duplodnaviria</taxon>
        <taxon>Heunggongvirae</taxon>
        <taxon>Uroviricota</taxon>
        <taxon>Caudoviricetes</taxon>
        <taxon>Peduoviridae</taxon>
        <taxon>Maltschvirus</taxon>
        <taxon>Maltschvirus maltsch</taxon>
    </lineage>
</organism>
<accession>A0A6J5LNJ7</accession>